<gene>
    <name evidence="3" type="ORF">GCM10009069_05960</name>
</gene>
<dbReference type="GO" id="GO:0004252">
    <property type="term" value="F:serine-type endopeptidase activity"/>
    <property type="evidence" value="ECO:0007669"/>
    <property type="project" value="TreeGrafter"/>
</dbReference>
<sequence>MRILDPTTGEWGMADEFPGLDPEEMFVVAVVDVGRTLVMSAYRGRDTRGLHRYDLAKKEWGEAIYQNDEYDVKNVLLSEDGNKIVGASFTGEISERVLFDEYNSTYEEALEYFEGYQVSIIDQSANFEKLLLKVSGPSEPGGLYLYQRGGEAKWLLDNMQGLDTDAMGIMIALSYKARDGQKIPAFLTLPPIITDGADLKNLPTIILPHGGPFSREEKRFNYLAQFFATRGYLVLQMNFRGSSGYGKSFSEAGRSNWVVMQEDVEDGMRWLIEKVYTNPSKSCIAGWSYGGYAALMGAAKTPDLYACSIAIAALTDVPDAISDLKDYYASGEVMAVRTFGSLMDDKDLMRANNPVQQADKIRIPVFLTHGESDLAVRFDQYIRMKRRLESAGVDGTYMSFEDEDHYMSNQANRQAMLKGIEAFLIKVNGESPFIK</sequence>
<dbReference type="SUPFAM" id="SSF82171">
    <property type="entry name" value="DPP6 N-terminal domain-like"/>
    <property type="match status" value="1"/>
</dbReference>
<dbReference type="InterPro" id="IPR029058">
    <property type="entry name" value="AB_hydrolase_fold"/>
</dbReference>
<evidence type="ECO:0000256" key="1">
    <source>
        <dbReference type="ARBA" id="ARBA00022801"/>
    </source>
</evidence>
<dbReference type="EMBL" id="BMZH01000002">
    <property type="protein sequence ID" value="GHA85574.1"/>
    <property type="molecule type" value="Genomic_DNA"/>
</dbReference>
<accession>A0A8J3G1E9</accession>
<dbReference type="Pfam" id="PF00326">
    <property type="entry name" value="Peptidase_S9"/>
    <property type="match status" value="1"/>
</dbReference>
<dbReference type="GO" id="GO:0006508">
    <property type="term" value="P:proteolysis"/>
    <property type="evidence" value="ECO:0007669"/>
    <property type="project" value="InterPro"/>
</dbReference>
<keyword evidence="4" id="KW-1185">Reference proteome</keyword>
<evidence type="ECO:0000259" key="2">
    <source>
        <dbReference type="Pfam" id="PF00326"/>
    </source>
</evidence>
<reference evidence="3" key="1">
    <citation type="journal article" date="2014" name="Int. J. Syst. Evol. Microbiol.">
        <title>Complete genome sequence of Corynebacterium casei LMG S-19264T (=DSM 44701T), isolated from a smear-ripened cheese.</title>
        <authorList>
            <consortium name="US DOE Joint Genome Institute (JGI-PGF)"/>
            <person name="Walter F."/>
            <person name="Albersmeier A."/>
            <person name="Kalinowski J."/>
            <person name="Ruckert C."/>
        </authorList>
    </citation>
    <scope>NUCLEOTIDE SEQUENCE</scope>
    <source>
        <strain evidence="3">KCTC 32513</strain>
    </source>
</reference>
<evidence type="ECO:0000313" key="3">
    <source>
        <dbReference type="EMBL" id="GHA85574.1"/>
    </source>
</evidence>
<proteinExistence type="predicted"/>
<dbReference type="Proteomes" id="UP000634004">
    <property type="component" value="Unassembled WGS sequence"/>
</dbReference>
<protein>
    <recommendedName>
        <fullName evidence="2">Peptidase S9 prolyl oligopeptidase catalytic domain-containing protein</fullName>
    </recommendedName>
</protein>
<dbReference type="RefSeq" id="WP_189495267.1">
    <property type="nucleotide sequence ID" value="NZ_BMZH01000002.1"/>
</dbReference>
<dbReference type="PANTHER" id="PTHR42776:SF27">
    <property type="entry name" value="DIPEPTIDYL PEPTIDASE FAMILY MEMBER 6"/>
    <property type="match status" value="1"/>
</dbReference>
<dbReference type="InterPro" id="IPR001375">
    <property type="entry name" value="Peptidase_S9_cat"/>
</dbReference>
<feature type="domain" description="Peptidase S9 prolyl oligopeptidase catalytic" evidence="2">
    <location>
        <begin position="220"/>
        <end position="427"/>
    </location>
</feature>
<name>A0A8J3G1E9_9PROT</name>
<dbReference type="Gene3D" id="3.40.50.1820">
    <property type="entry name" value="alpha/beta hydrolase"/>
    <property type="match status" value="1"/>
</dbReference>
<dbReference type="AlphaFoldDB" id="A0A8J3G1E9"/>
<comment type="caution">
    <text evidence="3">The sequence shown here is derived from an EMBL/GenBank/DDBJ whole genome shotgun (WGS) entry which is preliminary data.</text>
</comment>
<dbReference type="SUPFAM" id="SSF53474">
    <property type="entry name" value="alpha/beta-Hydrolases"/>
    <property type="match status" value="1"/>
</dbReference>
<organism evidence="3 4">
    <name type="scientific">Algimonas arctica</name>
    <dbReference type="NCBI Taxonomy" id="1479486"/>
    <lineage>
        <taxon>Bacteria</taxon>
        <taxon>Pseudomonadati</taxon>
        <taxon>Pseudomonadota</taxon>
        <taxon>Alphaproteobacteria</taxon>
        <taxon>Maricaulales</taxon>
        <taxon>Robiginitomaculaceae</taxon>
        <taxon>Algimonas</taxon>
    </lineage>
</organism>
<keyword evidence="1" id="KW-0378">Hydrolase</keyword>
<evidence type="ECO:0000313" key="4">
    <source>
        <dbReference type="Proteomes" id="UP000634004"/>
    </source>
</evidence>
<dbReference type="PANTHER" id="PTHR42776">
    <property type="entry name" value="SERINE PEPTIDASE S9 FAMILY MEMBER"/>
    <property type="match status" value="1"/>
</dbReference>
<reference evidence="3" key="2">
    <citation type="submission" date="2020-09" db="EMBL/GenBank/DDBJ databases">
        <authorList>
            <person name="Sun Q."/>
            <person name="Kim S."/>
        </authorList>
    </citation>
    <scope>NUCLEOTIDE SEQUENCE</scope>
    <source>
        <strain evidence="3">KCTC 32513</strain>
    </source>
</reference>